<dbReference type="Proteomes" id="UP000229777">
    <property type="component" value="Unassembled WGS sequence"/>
</dbReference>
<sequence length="215" mass="26020">MRRKEKFYTGNFFHIFNKSIANYTIFKDLDNCIRFFQNLGYYNQQTILERISTFLEKNKDYRPDVLLPDDRHQVKIISYCIMPDHYHLLVKILKEGCISQYISNVENSYSHFFNIKFKRKGPLWQSRFKAVRIKNNEQLLHVSRYIHLNPTTANLANKPEEWIFSSYREIINNPKILKEKITEISISNNLLYKRFVENNIDYQRKLKLIKKLVLE</sequence>
<evidence type="ECO:0000259" key="1">
    <source>
        <dbReference type="SMART" id="SM01321"/>
    </source>
</evidence>
<accession>A0A2M8EZ27</accession>
<gene>
    <name evidence="2" type="ORF">CO049_03520</name>
</gene>
<evidence type="ECO:0000313" key="2">
    <source>
        <dbReference type="EMBL" id="PJC31984.1"/>
    </source>
</evidence>
<dbReference type="AlphaFoldDB" id="A0A2M8EZ27"/>
<dbReference type="Pfam" id="PF01797">
    <property type="entry name" value="Y1_Tnp"/>
    <property type="match status" value="1"/>
</dbReference>
<dbReference type="GO" id="GO:0004803">
    <property type="term" value="F:transposase activity"/>
    <property type="evidence" value="ECO:0007669"/>
    <property type="project" value="InterPro"/>
</dbReference>
<protein>
    <recommendedName>
        <fullName evidence="1">Transposase IS200-like domain-containing protein</fullName>
    </recommendedName>
</protein>
<dbReference type="GO" id="GO:0006313">
    <property type="term" value="P:DNA transposition"/>
    <property type="evidence" value="ECO:0007669"/>
    <property type="project" value="InterPro"/>
</dbReference>
<comment type="caution">
    <text evidence="2">The sequence shown here is derived from an EMBL/GenBank/DDBJ whole genome shotgun (WGS) entry which is preliminary data.</text>
</comment>
<name>A0A2M8EZ27_9BACT</name>
<dbReference type="PANTHER" id="PTHR34322">
    <property type="entry name" value="TRANSPOSASE, Y1_TNP DOMAIN-CONTAINING"/>
    <property type="match status" value="1"/>
</dbReference>
<dbReference type="EMBL" id="PFSA01000062">
    <property type="protein sequence ID" value="PJC31984.1"/>
    <property type="molecule type" value="Genomic_DNA"/>
</dbReference>
<feature type="domain" description="Transposase IS200-like" evidence="1">
    <location>
        <begin position="29"/>
        <end position="149"/>
    </location>
</feature>
<dbReference type="SUPFAM" id="SSF143422">
    <property type="entry name" value="Transposase IS200-like"/>
    <property type="match status" value="1"/>
</dbReference>
<proteinExistence type="predicted"/>
<dbReference type="PANTHER" id="PTHR34322:SF2">
    <property type="entry name" value="TRANSPOSASE IS200-LIKE DOMAIN-CONTAINING PROTEIN"/>
    <property type="match status" value="1"/>
</dbReference>
<organism evidence="2 3">
    <name type="scientific">Candidatus Roizmanbacteria bacterium CG_4_9_14_0_2_um_filter_36_12</name>
    <dbReference type="NCBI Taxonomy" id="1974837"/>
    <lineage>
        <taxon>Bacteria</taxon>
        <taxon>Candidatus Roizmaniibacteriota</taxon>
    </lineage>
</organism>
<dbReference type="Gene3D" id="3.30.70.1290">
    <property type="entry name" value="Transposase IS200-like"/>
    <property type="match status" value="1"/>
</dbReference>
<evidence type="ECO:0000313" key="3">
    <source>
        <dbReference type="Proteomes" id="UP000229777"/>
    </source>
</evidence>
<dbReference type="GO" id="GO:0003677">
    <property type="term" value="F:DNA binding"/>
    <property type="evidence" value="ECO:0007669"/>
    <property type="project" value="InterPro"/>
</dbReference>
<dbReference type="InterPro" id="IPR002686">
    <property type="entry name" value="Transposase_17"/>
</dbReference>
<dbReference type="InterPro" id="IPR036515">
    <property type="entry name" value="Transposase_17_sf"/>
</dbReference>
<reference evidence="3" key="1">
    <citation type="submission" date="2017-09" db="EMBL/GenBank/DDBJ databases">
        <title>Depth-based differentiation of microbial function through sediment-hosted aquifers and enrichment of novel symbionts in the deep terrestrial subsurface.</title>
        <authorList>
            <person name="Probst A.J."/>
            <person name="Ladd B."/>
            <person name="Jarett J.K."/>
            <person name="Geller-Mcgrath D.E."/>
            <person name="Sieber C.M.K."/>
            <person name="Emerson J.B."/>
            <person name="Anantharaman K."/>
            <person name="Thomas B.C."/>
            <person name="Malmstrom R."/>
            <person name="Stieglmeier M."/>
            <person name="Klingl A."/>
            <person name="Woyke T."/>
            <person name="Ryan C.M."/>
            <person name="Banfield J.F."/>
        </authorList>
    </citation>
    <scope>NUCLEOTIDE SEQUENCE [LARGE SCALE GENOMIC DNA]</scope>
</reference>
<dbReference type="SMART" id="SM01321">
    <property type="entry name" value="Y1_Tnp"/>
    <property type="match status" value="1"/>
</dbReference>